<dbReference type="EMBL" id="JABFTP020000003">
    <property type="protein sequence ID" value="KAL3267597.1"/>
    <property type="molecule type" value="Genomic_DNA"/>
</dbReference>
<sequence>MVFERLYISFTQSAHVRSVGWIVVPIYTMYARYSLNSELVEFDLWSEYIFAGIPRRAINLSNAAWHAS</sequence>
<accession>A0ABD2MMU3</accession>
<protein>
    <submittedName>
        <fullName evidence="1">Uncharacterized protein</fullName>
    </submittedName>
</protein>
<evidence type="ECO:0000313" key="2">
    <source>
        <dbReference type="Proteomes" id="UP001516400"/>
    </source>
</evidence>
<name>A0ABD2MMU3_9CUCU</name>
<feature type="non-terminal residue" evidence="1">
    <location>
        <position position="68"/>
    </location>
</feature>
<reference evidence="1 2" key="1">
    <citation type="journal article" date="2021" name="BMC Biol.">
        <title>Horizontally acquired antibacterial genes associated with adaptive radiation of ladybird beetles.</title>
        <authorList>
            <person name="Li H.S."/>
            <person name="Tang X.F."/>
            <person name="Huang Y.H."/>
            <person name="Xu Z.Y."/>
            <person name="Chen M.L."/>
            <person name="Du X.Y."/>
            <person name="Qiu B.Y."/>
            <person name="Chen P.T."/>
            <person name="Zhang W."/>
            <person name="Slipinski A."/>
            <person name="Escalona H.E."/>
            <person name="Waterhouse R.M."/>
            <person name="Zwick A."/>
            <person name="Pang H."/>
        </authorList>
    </citation>
    <scope>NUCLEOTIDE SEQUENCE [LARGE SCALE GENOMIC DNA]</scope>
    <source>
        <strain evidence="1">SYSU2018</strain>
    </source>
</reference>
<evidence type="ECO:0000313" key="1">
    <source>
        <dbReference type="EMBL" id="KAL3267597.1"/>
    </source>
</evidence>
<comment type="caution">
    <text evidence="1">The sequence shown here is derived from an EMBL/GenBank/DDBJ whole genome shotgun (WGS) entry which is preliminary data.</text>
</comment>
<dbReference type="Proteomes" id="UP001516400">
    <property type="component" value="Unassembled WGS sequence"/>
</dbReference>
<keyword evidence="2" id="KW-1185">Reference proteome</keyword>
<organism evidence="1 2">
    <name type="scientific">Cryptolaemus montrouzieri</name>
    <dbReference type="NCBI Taxonomy" id="559131"/>
    <lineage>
        <taxon>Eukaryota</taxon>
        <taxon>Metazoa</taxon>
        <taxon>Ecdysozoa</taxon>
        <taxon>Arthropoda</taxon>
        <taxon>Hexapoda</taxon>
        <taxon>Insecta</taxon>
        <taxon>Pterygota</taxon>
        <taxon>Neoptera</taxon>
        <taxon>Endopterygota</taxon>
        <taxon>Coleoptera</taxon>
        <taxon>Polyphaga</taxon>
        <taxon>Cucujiformia</taxon>
        <taxon>Coccinelloidea</taxon>
        <taxon>Coccinellidae</taxon>
        <taxon>Scymninae</taxon>
        <taxon>Scymnini</taxon>
        <taxon>Cryptolaemus</taxon>
    </lineage>
</organism>
<gene>
    <name evidence="1" type="ORF">HHI36_023927</name>
</gene>
<dbReference type="AlphaFoldDB" id="A0ABD2MMU3"/>
<proteinExistence type="predicted"/>